<evidence type="ECO:0000313" key="3">
    <source>
        <dbReference type="Proteomes" id="UP000734854"/>
    </source>
</evidence>
<feature type="compositionally biased region" description="Basic residues" evidence="1">
    <location>
        <begin position="516"/>
        <end position="534"/>
    </location>
</feature>
<proteinExistence type="predicted"/>
<feature type="compositionally biased region" description="Polar residues" evidence="1">
    <location>
        <begin position="423"/>
        <end position="439"/>
    </location>
</feature>
<evidence type="ECO:0000313" key="2">
    <source>
        <dbReference type="EMBL" id="KAG6532091.1"/>
    </source>
</evidence>
<feature type="region of interest" description="Disordered" evidence="1">
    <location>
        <begin position="423"/>
        <end position="445"/>
    </location>
</feature>
<accession>A0A8J5M1Z4</accession>
<comment type="caution">
    <text evidence="2">The sequence shown here is derived from an EMBL/GenBank/DDBJ whole genome shotgun (WGS) entry which is preliminary data.</text>
</comment>
<name>A0A8J5M1Z4_ZINOF</name>
<feature type="region of interest" description="Disordered" evidence="1">
    <location>
        <begin position="210"/>
        <end position="239"/>
    </location>
</feature>
<organism evidence="2 3">
    <name type="scientific">Zingiber officinale</name>
    <name type="common">Ginger</name>
    <name type="synonym">Amomum zingiber</name>
    <dbReference type="NCBI Taxonomy" id="94328"/>
    <lineage>
        <taxon>Eukaryota</taxon>
        <taxon>Viridiplantae</taxon>
        <taxon>Streptophyta</taxon>
        <taxon>Embryophyta</taxon>
        <taxon>Tracheophyta</taxon>
        <taxon>Spermatophyta</taxon>
        <taxon>Magnoliopsida</taxon>
        <taxon>Liliopsida</taxon>
        <taxon>Zingiberales</taxon>
        <taxon>Zingiberaceae</taxon>
        <taxon>Zingiber</taxon>
    </lineage>
</organism>
<gene>
    <name evidence="2" type="ORF">ZIOFF_005929</name>
</gene>
<dbReference type="AlphaFoldDB" id="A0A8J5M1Z4"/>
<feature type="region of interest" description="Disordered" evidence="1">
    <location>
        <begin position="281"/>
        <end position="305"/>
    </location>
</feature>
<reference evidence="2 3" key="1">
    <citation type="submission" date="2020-08" db="EMBL/GenBank/DDBJ databases">
        <title>Plant Genome Project.</title>
        <authorList>
            <person name="Zhang R.-G."/>
        </authorList>
    </citation>
    <scope>NUCLEOTIDE SEQUENCE [LARGE SCALE GENOMIC DNA]</scope>
    <source>
        <tissue evidence="2">Rhizome</tissue>
    </source>
</reference>
<evidence type="ECO:0000256" key="1">
    <source>
        <dbReference type="SAM" id="MobiDB-lite"/>
    </source>
</evidence>
<protein>
    <submittedName>
        <fullName evidence="2">Uncharacterized protein</fullName>
    </submittedName>
</protein>
<dbReference type="EMBL" id="JACMSC010000002">
    <property type="protein sequence ID" value="KAG6532091.1"/>
    <property type="molecule type" value="Genomic_DNA"/>
</dbReference>
<keyword evidence="3" id="KW-1185">Reference proteome</keyword>
<feature type="region of interest" description="Disordered" evidence="1">
    <location>
        <begin position="486"/>
        <end position="572"/>
    </location>
</feature>
<feature type="compositionally biased region" description="Polar residues" evidence="1">
    <location>
        <begin position="629"/>
        <end position="656"/>
    </location>
</feature>
<feature type="region of interest" description="Disordered" evidence="1">
    <location>
        <begin position="593"/>
        <end position="656"/>
    </location>
</feature>
<dbReference type="Proteomes" id="UP000734854">
    <property type="component" value="Unassembled WGS sequence"/>
</dbReference>
<sequence length="656" mass="71283">MASSSPARVETVALTNNPSERHPWIAIVGVRTLNHNFLAYACLENSTKYTDLLTWLLQAALSSFEKLMNRVGQHEQNANSSNLEPETDDKVVDSEQEKEIPGTVFSVLSDAKLSSTQLSINDDSNSSATTENTENFELQTLVITSDDSIKWLPNDDVENLELRNEVFNTSTEDCTNTEMVNDSPASVSDSKALHPNLSSEILVDTVSDKLESTKDTSNHITESELSEPIEKEGKKSVNVSKRSSINTEIASPASVSDSKALQPNLSSEILVETVFDELECTKDGSNHTTESELSESIEREGKNSATVSKKSCSPAFIAAHSKFEELSLISTVARNASSGNLNVSKVKTESNNSQVESFTSNTEAILAENSMFHDSRIQAATSECGTISSTFDSLEKSENYGGKIVLEIGALEEQNHAEKTVNLPNLDSSVNNSTFNSDINEAKRPDGVEQTIADLDVSPSFLQVHQKASEPIISDLQSHLEETKQLRSPEGIGRTHASVPDPHGTPSSDISVSSSKSKKDHSKPTHRQRSHLAVKKSPSDPDNDSVGRNSTENLLKDAKNPKRRNSFGMAKMDLVDQEPRLINSSSLPGYMQATASARAKAHVSTSLKSSPDMLDNQSKKRHSLPIENGKQTLSPSQTQQIAKSNGVQPRNSAGNS</sequence>